<dbReference type="InterPro" id="IPR050793">
    <property type="entry name" value="CMP-NeuNAc_synthase"/>
</dbReference>
<accession>A0A388SAN4</accession>
<evidence type="ECO:0000256" key="4">
    <source>
        <dbReference type="ARBA" id="ARBA00011881"/>
    </source>
</evidence>
<dbReference type="SFLD" id="SFLDG01136">
    <property type="entry name" value="C1.6:_Phosphoserine_Phosphatas"/>
    <property type="match status" value="1"/>
</dbReference>
<dbReference type="InterPro" id="IPR023214">
    <property type="entry name" value="HAD_sf"/>
</dbReference>
<keyword evidence="8" id="KW-0378">Hydrolase</keyword>
<proteinExistence type="inferred from homology"/>
<evidence type="ECO:0000256" key="3">
    <source>
        <dbReference type="ARBA" id="ARBA00005893"/>
    </source>
</evidence>
<dbReference type="RefSeq" id="WP_116269756.1">
    <property type="nucleotide sequence ID" value="NZ_BGZJ01000001.1"/>
</dbReference>
<dbReference type="EC" id="3.1.3.45" evidence="5"/>
<dbReference type="InterPro" id="IPR036412">
    <property type="entry name" value="HAD-like_sf"/>
</dbReference>
<evidence type="ECO:0000256" key="9">
    <source>
        <dbReference type="ARBA" id="ARBA00022842"/>
    </source>
</evidence>
<dbReference type="Pfam" id="PF08282">
    <property type="entry name" value="Hydrolase_3"/>
    <property type="match status" value="1"/>
</dbReference>
<name>A0A388SAN4_9BURK</name>
<organism evidence="12 13">
    <name type="scientific">Mesosutterella multiformis</name>
    <dbReference type="NCBI Taxonomy" id="2259133"/>
    <lineage>
        <taxon>Bacteria</taxon>
        <taxon>Pseudomonadati</taxon>
        <taxon>Pseudomonadota</taxon>
        <taxon>Betaproteobacteria</taxon>
        <taxon>Burkholderiales</taxon>
        <taxon>Sutterellaceae</taxon>
        <taxon>Mesosutterella</taxon>
    </lineage>
</organism>
<sequence length="181" mass="19617">MSVEDKTKKIKLVVLDVDGVLTDGQIVTGSQGELCKHFDVKDGLGIKMLLAAGIDVVVITGRRSAIVGARLRELGVRDVFQGQSYKKGAFLDLIQARHLDASECACMGDDIPDLPVLQLVGLSCAPADAVDTVLKSVDFVSSRAGGRGAVREMAEKILMSQGVWDDLIDRFYFHPDAPRFR</sequence>
<evidence type="ECO:0000256" key="8">
    <source>
        <dbReference type="ARBA" id="ARBA00022801"/>
    </source>
</evidence>
<dbReference type="AlphaFoldDB" id="A0A388SAN4"/>
<dbReference type="GO" id="GO:0019143">
    <property type="term" value="F:3-deoxy-manno-octulosonate-8-phosphatase activity"/>
    <property type="evidence" value="ECO:0007669"/>
    <property type="project" value="UniProtKB-EC"/>
</dbReference>
<gene>
    <name evidence="12" type="primary">kdsC</name>
    <name evidence="12" type="ORF">MESMUL_07210</name>
</gene>
<reference evidence="12 13" key="1">
    <citation type="journal article" date="2018" name="Int. J. Syst. Evol. Microbiol.">
        <title>Mesosutterella multiformis gen. nov., sp. nov., a member of the family Sutterellaceae and Sutterella megalosphaeroides sp. nov., isolated from human faeces.</title>
        <authorList>
            <person name="Sakamoto M."/>
            <person name="Ikeyama N."/>
            <person name="Kunihiro T."/>
            <person name="Iino T."/>
            <person name="Yuki M."/>
            <person name="Ohkuma M."/>
        </authorList>
    </citation>
    <scope>NUCLEOTIDE SEQUENCE [LARGE SCALE GENOMIC DNA]</scope>
    <source>
        <strain evidence="12 13">4NBBH2</strain>
    </source>
</reference>
<dbReference type="EMBL" id="BGZJ01000001">
    <property type="protein sequence ID" value="GBO93367.1"/>
    <property type="molecule type" value="Genomic_DNA"/>
</dbReference>
<dbReference type="Gene3D" id="3.40.50.1000">
    <property type="entry name" value="HAD superfamily/HAD-like"/>
    <property type="match status" value="1"/>
</dbReference>
<dbReference type="CDD" id="cd01630">
    <property type="entry name" value="HAD_KDO-like"/>
    <property type="match status" value="1"/>
</dbReference>
<evidence type="ECO:0000256" key="5">
    <source>
        <dbReference type="ARBA" id="ARBA00013066"/>
    </source>
</evidence>
<feature type="binding site" evidence="11">
    <location>
        <position position="16"/>
    </location>
    <ligand>
        <name>Mg(2+)</name>
        <dbReference type="ChEBI" id="CHEBI:18420"/>
    </ligand>
</feature>
<dbReference type="FunFam" id="3.40.50.1000:FF:000029">
    <property type="entry name" value="3-deoxy-D-manno-octulosonate 8-phosphate phosphatase KdsC"/>
    <property type="match status" value="1"/>
</dbReference>
<dbReference type="NCBIfam" id="TIGR01670">
    <property type="entry name" value="KdsC-phosphatas"/>
    <property type="match status" value="1"/>
</dbReference>
<dbReference type="PANTHER" id="PTHR21485">
    <property type="entry name" value="HAD SUPERFAMILY MEMBERS CMAS AND KDSC"/>
    <property type="match status" value="1"/>
</dbReference>
<comment type="catalytic activity">
    <reaction evidence="1">
        <text>3-deoxy-alpha-D-manno-2-octulosonate-8-phosphate + H2O = 3-deoxy-alpha-D-manno-oct-2-ulosonate + phosphate</text>
        <dbReference type="Rhea" id="RHEA:11500"/>
        <dbReference type="ChEBI" id="CHEBI:15377"/>
        <dbReference type="ChEBI" id="CHEBI:43474"/>
        <dbReference type="ChEBI" id="CHEBI:85985"/>
        <dbReference type="ChEBI" id="CHEBI:85986"/>
        <dbReference type="EC" id="3.1.3.45"/>
    </reaction>
</comment>
<dbReference type="Proteomes" id="UP000266091">
    <property type="component" value="Unassembled WGS sequence"/>
</dbReference>
<protein>
    <recommendedName>
        <fullName evidence="6">3-deoxy-D-manno-octulosonate 8-phosphate phosphatase KdsC</fullName>
        <ecNumber evidence="5">3.1.3.45</ecNumber>
    </recommendedName>
    <alternativeName>
        <fullName evidence="10">KDO 8-P phosphatase</fullName>
    </alternativeName>
</protein>
<evidence type="ECO:0000256" key="10">
    <source>
        <dbReference type="ARBA" id="ARBA00031051"/>
    </source>
</evidence>
<dbReference type="SFLD" id="SFLDG01138">
    <property type="entry name" value="C1.6.2:_Deoxy-d-mannose-octulo"/>
    <property type="match status" value="1"/>
</dbReference>
<dbReference type="GO" id="GO:0046872">
    <property type="term" value="F:metal ion binding"/>
    <property type="evidence" value="ECO:0007669"/>
    <property type="project" value="UniProtKB-KW"/>
</dbReference>
<comment type="subunit">
    <text evidence="4">Homotetramer.</text>
</comment>
<dbReference type="NCBIfam" id="TIGR01662">
    <property type="entry name" value="HAD-SF-IIIA"/>
    <property type="match status" value="1"/>
</dbReference>
<dbReference type="GO" id="GO:0008781">
    <property type="term" value="F:N-acylneuraminate cytidylyltransferase activity"/>
    <property type="evidence" value="ECO:0007669"/>
    <property type="project" value="TreeGrafter"/>
</dbReference>
<feature type="binding site" evidence="11">
    <location>
        <position position="109"/>
    </location>
    <ligand>
        <name>Mg(2+)</name>
        <dbReference type="ChEBI" id="CHEBI:18420"/>
    </ligand>
</feature>
<comment type="cofactor">
    <cofactor evidence="2 11">
        <name>Mg(2+)</name>
        <dbReference type="ChEBI" id="CHEBI:18420"/>
    </cofactor>
</comment>
<dbReference type="InterPro" id="IPR006549">
    <property type="entry name" value="HAD-SF_hydro_IIIA"/>
</dbReference>
<comment type="similarity">
    <text evidence="3">Belongs to the KdsC family.</text>
</comment>
<dbReference type="PIRSF" id="PIRSF006118">
    <property type="entry name" value="KDO8-P_Ptase"/>
    <property type="match status" value="1"/>
</dbReference>
<dbReference type="SFLD" id="SFLDS00003">
    <property type="entry name" value="Haloacid_Dehalogenase"/>
    <property type="match status" value="1"/>
</dbReference>
<evidence type="ECO:0000256" key="6">
    <source>
        <dbReference type="ARBA" id="ARBA00020092"/>
    </source>
</evidence>
<keyword evidence="7 11" id="KW-0479">Metal-binding</keyword>
<keyword evidence="13" id="KW-1185">Reference proteome</keyword>
<evidence type="ECO:0000256" key="1">
    <source>
        <dbReference type="ARBA" id="ARBA00000898"/>
    </source>
</evidence>
<dbReference type="OrthoDB" id="9805604at2"/>
<evidence type="ECO:0000256" key="7">
    <source>
        <dbReference type="ARBA" id="ARBA00022723"/>
    </source>
</evidence>
<evidence type="ECO:0000256" key="2">
    <source>
        <dbReference type="ARBA" id="ARBA00001946"/>
    </source>
</evidence>
<evidence type="ECO:0000256" key="11">
    <source>
        <dbReference type="PIRSR" id="PIRSR006118-2"/>
    </source>
</evidence>
<keyword evidence="9 11" id="KW-0460">Magnesium</keyword>
<feature type="binding site" evidence="11">
    <location>
        <position position="18"/>
    </location>
    <ligand>
        <name>substrate</name>
    </ligand>
</feature>
<evidence type="ECO:0000313" key="13">
    <source>
        <dbReference type="Proteomes" id="UP000266091"/>
    </source>
</evidence>
<dbReference type="SUPFAM" id="SSF56784">
    <property type="entry name" value="HAD-like"/>
    <property type="match status" value="1"/>
</dbReference>
<comment type="caution">
    <text evidence="12">The sequence shown here is derived from an EMBL/GenBank/DDBJ whole genome shotgun (WGS) entry which is preliminary data.</text>
</comment>
<dbReference type="InterPro" id="IPR010023">
    <property type="entry name" value="KdsC_fam"/>
</dbReference>
<evidence type="ECO:0000313" key="12">
    <source>
        <dbReference type="EMBL" id="GBO93367.1"/>
    </source>
</evidence>
<dbReference type="PANTHER" id="PTHR21485:SF3">
    <property type="entry name" value="N-ACYLNEURAMINATE CYTIDYLYLTRANSFERASE"/>
    <property type="match status" value="1"/>
</dbReference>